<keyword evidence="1" id="KW-0472">Membrane</keyword>
<feature type="transmembrane region" description="Helical" evidence="1">
    <location>
        <begin position="210"/>
        <end position="228"/>
    </location>
</feature>
<dbReference type="EMBL" id="JBEGDP010000028">
    <property type="protein sequence ID" value="MEQ7849100.1"/>
    <property type="molecule type" value="Genomic_DNA"/>
</dbReference>
<proteinExistence type="predicted"/>
<dbReference type="RefSeq" id="WP_349805442.1">
    <property type="nucleotide sequence ID" value="NZ_JBEGDP010000028.1"/>
</dbReference>
<reference evidence="2 3" key="1">
    <citation type="submission" date="2024-02" db="EMBL/GenBank/DDBJ databases">
        <title>Full genome sequence of Nocardioides kribbensis.</title>
        <authorList>
            <person name="Poletto B.L."/>
            <person name="Silva G."/>
            <person name="Galante D."/>
            <person name="Campos K.R."/>
            <person name="Santos M.B.N."/>
            <person name="Sacchi C.T."/>
        </authorList>
    </citation>
    <scope>NUCLEOTIDE SEQUENCE [LARGE SCALE GENOMIC DNA]</scope>
    <source>
        <strain evidence="2 3">O4R</strain>
    </source>
</reference>
<feature type="transmembrane region" description="Helical" evidence="1">
    <location>
        <begin position="22"/>
        <end position="41"/>
    </location>
</feature>
<keyword evidence="1" id="KW-0812">Transmembrane</keyword>
<keyword evidence="3" id="KW-1185">Reference proteome</keyword>
<comment type="caution">
    <text evidence="2">The sequence shown here is derived from an EMBL/GenBank/DDBJ whole genome shotgun (WGS) entry which is preliminary data.</text>
</comment>
<protein>
    <recommendedName>
        <fullName evidence="4">PGF-CTERM sorting domain-containing protein</fullName>
    </recommendedName>
</protein>
<organism evidence="2 3">
    <name type="scientific">Nocardioides kribbensis</name>
    <dbReference type="NCBI Taxonomy" id="305517"/>
    <lineage>
        <taxon>Bacteria</taxon>
        <taxon>Bacillati</taxon>
        <taxon>Actinomycetota</taxon>
        <taxon>Actinomycetes</taxon>
        <taxon>Propionibacteriales</taxon>
        <taxon>Nocardioidaceae</taxon>
        <taxon>Nocardioides</taxon>
    </lineage>
</organism>
<name>A0ABV1P2W8_9ACTN</name>
<evidence type="ECO:0008006" key="4">
    <source>
        <dbReference type="Google" id="ProtNLM"/>
    </source>
</evidence>
<sequence>MPALGQTPAASATPPAPAATPLLRWVTGLLVVALVVLAVLVGQGASGGAGSASASPSPSRTPNTCADADLAEQIRTADAVFTGVVTSSTSSQAEGGDGAEILHEVQVDLVYKGRSSVTTPEVQVRSLRGTEQGCDLGALEDGEEYVFVVAADGDSWFAAGDSGTAPATASYVEQVDAIVIAEPRPPVSPEPEQASFEALDPAEPTTLTRAAAPGAALVIVGLLGLVVVRRLNRR</sequence>
<evidence type="ECO:0000313" key="3">
    <source>
        <dbReference type="Proteomes" id="UP001482520"/>
    </source>
</evidence>
<dbReference type="InterPro" id="IPR008993">
    <property type="entry name" value="TIMP-like_OB-fold"/>
</dbReference>
<keyword evidence="1" id="KW-1133">Transmembrane helix</keyword>
<accession>A0ABV1P2W8</accession>
<evidence type="ECO:0000313" key="2">
    <source>
        <dbReference type="EMBL" id="MEQ7849100.1"/>
    </source>
</evidence>
<dbReference type="Gene3D" id="2.40.50.120">
    <property type="match status" value="1"/>
</dbReference>
<gene>
    <name evidence="2" type="ORF">V6R90_17625</name>
</gene>
<evidence type="ECO:0000256" key="1">
    <source>
        <dbReference type="SAM" id="Phobius"/>
    </source>
</evidence>
<dbReference type="Proteomes" id="UP001482520">
    <property type="component" value="Unassembled WGS sequence"/>
</dbReference>